<feature type="domain" description="C1q" evidence="2">
    <location>
        <begin position="51"/>
        <end position="185"/>
    </location>
</feature>
<evidence type="ECO:0000313" key="4">
    <source>
        <dbReference type="Proteomes" id="UP000235965"/>
    </source>
</evidence>
<evidence type="ECO:0000313" key="3">
    <source>
        <dbReference type="EMBL" id="PNF27964.1"/>
    </source>
</evidence>
<comment type="caution">
    <text evidence="3">The sequence shown here is derived from an EMBL/GenBank/DDBJ whole genome shotgun (WGS) entry which is preliminary data.</text>
</comment>
<dbReference type="AlphaFoldDB" id="A0A2J7QHA4"/>
<dbReference type="EMBL" id="NEVH01013984">
    <property type="protein sequence ID" value="PNF27964.1"/>
    <property type="molecule type" value="Genomic_DNA"/>
</dbReference>
<gene>
    <name evidence="3" type="ORF">B7P43_G16440</name>
</gene>
<dbReference type="Gene3D" id="2.60.120.40">
    <property type="match status" value="1"/>
</dbReference>
<dbReference type="InterPro" id="IPR001073">
    <property type="entry name" value="C1q_dom"/>
</dbReference>
<sequence>MERCVVGFPARMRAPVAVRLQLVLAVVSLCGAAVPDPPTGVVGARKYATNLHDCNGAVAFSSAGAIAPTKEDNGKLGFRKALIDKGIGWSRESGEFTCFCPGLYQFAFAGSGKTAVTRFVLKKKESNSKAWTPVVSTGAGGGANVVLLNMEIGDQAAIWLEDGDLSPEGDTAPVSTFSGVRIAKKQ</sequence>
<accession>A0A2J7QHA4</accession>
<dbReference type="Pfam" id="PF00386">
    <property type="entry name" value="C1q"/>
    <property type="match status" value="1"/>
</dbReference>
<reference evidence="3 4" key="1">
    <citation type="submission" date="2017-12" db="EMBL/GenBank/DDBJ databases">
        <title>Hemimetabolous genomes reveal molecular basis of termite eusociality.</title>
        <authorList>
            <person name="Harrison M.C."/>
            <person name="Jongepier E."/>
            <person name="Robertson H.M."/>
            <person name="Arning N."/>
            <person name="Bitard-Feildel T."/>
            <person name="Chao H."/>
            <person name="Childers C.P."/>
            <person name="Dinh H."/>
            <person name="Doddapaneni H."/>
            <person name="Dugan S."/>
            <person name="Gowin J."/>
            <person name="Greiner C."/>
            <person name="Han Y."/>
            <person name="Hu H."/>
            <person name="Hughes D.S.T."/>
            <person name="Huylmans A.-K."/>
            <person name="Kemena C."/>
            <person name="Kremer L.P.M."/>
            <person name="Lee S.L."/>
            <person name="Lopez-Ezquerra A."/>
            <person name="Mallet L."/>
            <person name="Monroy-Kuhn J.M."/>
            <person name="Moser A."/>
            <person name="Murali S.C."/>
            <person name="Muzny D.M."/>
            <person name="Otani S."/>
            <person name="Piulachs M.-D."/>
            <person name="Poelchau M."/>
            <person name="Qu J."/>
            <person name="Schaub F."/>
            <person name="Wada-Katsumata A."/>
            <person name="Worley K.C."/>
            <person name="Xie Q."/>
            <person name="Ylla G."/>
            <person name="Poulsen M."/>
            <person name="Gibbs R.A."/>
            <person name="Schal C."/>
            <person name="Richards S."/>
            <person name="Belles X."/>
            <person name="Korb J."/>
            <person name="Bornberg-Bauer E."/>
        </authorList>
    </citation>
    <scope>NUCLEOTIDE SEQUENCE [LARGE SCALE GENOMIC DNA]</scope>
    <source>
        <tissue evidence="3">Whole body</tissue>
    </source>
</reference>
<feature type="chain" id="PRO_5014397855" description="C1q domain-containing protein" evidence="1">
    <location>
        <begin position="33"/>
        <end position="186"/>
    </location>
</feature>
<evidence type="ECO:0000259" key="2">
    <source>
        <dbReference type="SMART" id="SM00110"/>
    </source>
</evidence>
<keyword evidence="4" id="KW-1185">Reference proteome</keyword>
<dbReference type="SMART" id="SM00110">
    <property type="entry name" value="C1Q"/>
    <property type="match status" value="1"/>
</dbReference>
<dbReference type="OrthoDB" id="10070467at2759"/>
<dbReference type="Proteomes" id="UP000235965">
    <property type="component" value="Unassembled WGS sequence"/>
</dbReference>
<evidence type="ECO:0000256" key="1">
    <source>
        <dbReference type="SAM" id="SignalP"/>
    </source>
</evidence>
<name>A0A2J7QHA4_9NEOP</name>
<feature type="signal peptide" evidence="1">
    <location>
        <begin position="1"/>
        <end position="32"/>
    </location>
</feature>
<protein>
    <recommendedName>
        <fullName evidence="2">C1q domain-containing protein</fullName>
    </recommendedName>
</protein>
<keyword evidence="1" id="KW-0732">Signal</keyword>
<dbReference type="SUPFAM" id="SSF49842">
    <property type="entry name" value="TNF-like"/>
    <property type="match status" value="1"/>
</dbReference>
<proteinExistence type="predicted"/>
<dbReference type="InterPro" id="IPR008983">
    <property type="entry name" value="Tumour_necrosis_fac-like_dom"/>
</dbReference>
<organism evidence="3 4">
    <name type="scientific">Cryptotermes secundus</name>
    <dbReference type="NCBI Taxonomy" id="105785"/>
    <lineage>
        <taxon>Eukaryota</taxon>
        <taxon>Metazoa</taxon>
        <taxon>Ecdysozoa</taxon>
        <taxon>Arthropoda</taxon>
        <taxon>Hexapoda</taxon>
        <taxon>Insecta</taxon>
        <taxon>Pterygota</taxon>
        <taxon>Neoptera</taxon>
        <taxon>Polyneoptera</taxon>
        <taxon>Dictyoptera</taxon>
        <taxon>Blattodea</taxon>
        <taxon>Blattoidea</taxon>
        <taxon>Termitoidae</taxon>
        <taxon>Kalotermitidae</taxon>
        <taxon>Cryptotermitinae</taxon>
        <taxon>Cryptotermes</taxon>
    </lineage>
</organism>
<dbReference type="InParanoid" id="A0A2J7QHA4"/>